<dbReference type="Gene3D" id="1.10.150.870">
    <property type="match status" value="1"/>
</dbReference>
<feature type="region of interest" description="Disordered" evidence="1">
    <location>
        <begin position="200"/>
        <end position="255"/>
    </location>
</feature>
<evidence type="ECO:0000313" key="4">
    <source>
        <dbReference type="Proteomes" id="UP000030661"/>
    </source>
</evidence>
<feature type="region of interest" description="Disordered" evidence="1">
    <location>
        <begin position="268"/>
        <end position="324"/>
    </location>
</feature>
<evidence type="ECO:0000259" key="2">
    <source>
        <dbReference type="Pfam" id="PF14579"/>
    </source>
</evidence>
<dbReference type="PANTHER" id="PTHR32294:SF0">
    <property type="entry name" value="DNA POLYMERASE III SUBUNIT ALPHA"/>
    <property type="match status" value="1"/>
</dbReference>
<dbReference type="GO" id="GO:0008408">
    <property type="term" value="F:3'-5' exonuclease activity"/>
    <property type="evidence" value="ECO:0007669"/>
    <property type="project" value="InterPro"/>
</dbReference>
<dbReference type="PANTHER" id="PTHR32294">
    <property type="entry name" value="DNA POLYMERASE III SUBUNIT ALPHA"/>
    <property type="match status" value="1"/>
</dbReference>
<dbReference type="AlphaFoldDB" id="A0A081C9C7"/>
<dbReference type="GO" id="GO:0006260">
    <property type="term" value="P:DNA replication"/>
    <property type="evidence" value="ECO:0007669"/>
    <property type="project" value="InterPro"/>
</dbReference>
<dbReference type="InterPro" id="IPR004805">
    <property type="entry name" value="DnaE2/DnaE/PolC"/>
</dbReference>
<organism evidence="3">
    <name type="scientific">Vecturithrix granuli</name>
    <dbReference type="NCBI Taxonomy" id="1499967"/>
    <lineage>
        <taxon>Bacteria</taxon>
        <taxon>Candidatus Moduliflexota</taxon>
        <taxon>Candidatus Vecturitrichia</taxon>
        <taxon>Candidatus Vecturitrichales</taxon>
        <taxon>Candidatus Vecturitrichaceae</taxon>
        <taxon>Candidatus Vecturithrix</taxon>
    </lineage>
</organism>
<dbReference type="STRING" id="1499967.U27_01081"/>
<keyword evidence="4" id="KW-1185">Reference proteome</keyword>
<protein>
    <submittedName>
        <fullName evidence="3">DNA polymerase III, alpha subunit</fullName>
    </submittedName>
</protein>
<name>A0A081C9C7_VECG1</name>
<feature type="domain" description="DNA polymerase helix-hairpin-helix motif" evidence="2">
    <location>
        <begin position="39"/>
        <end position="127"/>
    </location>
</feature>
<sequence length="409" mass="46329">MALNKHELLKCTEEAVSAETKDENLILSYFNECCDQFELEILPLDINKSQETCEFEGDRQLRLGFSAIAPGGQQFVEDILAERQKRGGFRSFQDFCERLDLDAFPEHFLTRCIEAGVFDATGELRSRLFNGYERILQGVRKAKADRASQQISLFAILPSSTKDQNIPIELPKVDEWTEEERIDHERHGVGFSFSAYLQQREERDRDAAEDVSEETVSLTPDEFSDPGQNKRIEPSDEMPSDMLAANNNLPHSPALTIPSATAEIPLEPAIPVPQSPPSEEILLPPEDDFKKEEHEEERRRTQEENEQESPAPSSEPAEDHEDESIMSPLPKALIIQLPTQTTTEQTLLELRDLLEQSYGDMDVLLEFSDPSHKKTIVKTDARYTVHVSDSLMQAIEILCGQRAARIMQG</sequence>
<feature type="compositionally biased region" description="Basic and acidic residues" evidence="1">
    <location>
        <begin position="287"/>
        <end position="303"/>
    </location>
</feature>
<proteinExistence type="predicted"/>
<dbReference type="HOGENOM" id="CLU_672059_0_0_0"/>
<evidence type="ECO:0000256" key="1">
    <source>
        <dbReference type="SAM" id="MobiDB-lite"/>
    </source>
</evidence>
<dbReference type="EMBL" id="DF820477">
    <property type="protein sequence ID" value="GAK61182.1"/>
    <property type="molecule type" value="Genomic_DNA"/>
</dbReference>
<accession>A0A081C9C7</accession>
<gene>
    <name evidence="3" type="ORF">U27_01081</name>
</gene>
<dbReference type="InterPro" id="IPR029460">
    <property type="entry name" value="DNAPol_HHH"/>
</dbReference>
<dbReference type="Proteomes" id="UP000030661">
    <property type="component" value="Unassembled WGS sequence"/>
</dbReference>
<dbReference type="eggNOG" id="COG0587">
    <property type="taxonomic scope" value="Bacteria"/>
</dbReference>
<evidence type="ECO:0000313" key="3">
    <source>
        <dbReference type="EMBL" id="GAK61182.1"/>
    </source>
</evidence>
<reference evidence="3" key="1">
    <citation type="journal article" date="2015" name="PeerJ">
        <title>First genomic representation of candidate bacterial phylum KSB3 points to enhanced environmental sensing as a trigger of wastewater bulking.</title>
        <authorList>
            <person name="Sekiguchi Y."/>
            <person name="Ohashi A."/>
            <person name="Parks D.H."/>
            <person name="Yamauchi T."/>
            <person name="Tyson G.W."/>
            <person name="Hugenholtz P."/>
        </authorList>
    </citation>
    <scope>NUCLEOTIDE SEQUENCE [LARGE SCALE GENOMIC DNA]</scope>
</reference>
<dbReference type="Pfam" id="PF14579">
    <property type="entry name" value="HHH_6"/>
    <property type="match status" value="1"/>
</dbReference>